<feature type="compositionally biased region" description="Basic and acidic residues" evidence="1">
    <location>
        <begin position="243"/>
        <end position="254"/>
    </location>
</feature>
<reference evidence="2" key="1">
    <citation type="journal article" date="2023" name="Mol. Phylogenet. Evol.">
        <title>Genome-scale phylogeny and comparative genomics of the fungal order Sordariales.</title>
        <authorList>
            <person name="Hensen N."/>
            <person name="Bonometti L."/>
            <person name="Westerberg I."/>
            <person name="Brannstrom I.O."/>
            <person name="Guillou S."/>
            <person name="Cros-Aarteil S."/>
            <person name="Calhoun S."/>
            <person name="Haridas S."/>
            <person name="Kuo A."/>
            <person name="Mondo S."/>
            <person name="Pangilinan J."/>
            <person name="Riley R."/>
            <person name="LaButti K."/>
            <person name="Andreopoulos B."/>
            <person name="Lipzen A."/>
            <person name="Chen C."/>
            <person name="Yan M."/>
            <person name="Daum C."/>
            <person name="Ng V."/>
            <person name="Clum A."/>
            <person name="Steindorff A."/>
            <person name="Ohm R.A."/>
            <person name="Martin F."/>
            <person name="Silar P."/>
            <person name="Natvig D.O."/>
            <person name="Lalanne C."/>
            <person name="Gautier V."/>
            <person name="Ament-Velasquez S.L."/>
            <person name="Kruys A."/>
            <person name="Hutchinson M.I."/>
            <person name="Powell A.J."/>
            <person name="Barry K."/>
            <person name="Miller A.N."/>
            <person name="Grigoriev I.V."/>
            <person name="Debuchy R."/>
            <person name="Gladieux P."/>
            <person name="Hiltunen Thoren M."/>
            <person name="Johannesson H."/>
        </authorList>
    </citation>
    <scope>NUCLEOTIDE SEQUENCE</scope>
    <source>
        <strain evidence="2">PSN293</strain>
    </source>
</reference>
<proteinExistence type="predicted"/>
<dbReference type="EMBL" id="MU858066">
    <property type="protein sequence ID" value="KAK4216647.1"/>
    <property type="molecule type" value="Genomic_DNA"/>
</dbReference>
<dbReference type="Gene3D" id="2.170.150.70">
    <property type="match status" value="1"/>
</dbReference>
<evidence type="ECO:0000256" key="1">
    <source>
        <dbReference type="SAM" id="MobiDB-lite"/>
    </source>
</evidence>
<sequence>MSLLRPLHGGCHCGRNRYIIQPPANTNQLARVLFDTQRSQCILQASPLAAFLRVPLQWYYSTTFALYPDETSAMIHRVYTPHDEAHTMRHFCGFCGTPLSYWSEEPRSEADFINLTLGSLAQEDLRDLEDMGLVPTDDEPSRPVTPPTEQDTQMAGTEGEAAVVESKPKTRETVGGLPWFDTLTEGSKLGKLRLTRSSGSGTSRDGRINVEWEVVEWTEDDDSHSQGSRNSKRKLAEEGETYGEPRRKERAVQE</sequence>
<name>A0AAN6YHA1_9PEZI</name>
<reference evidence="2" key="2">
    <citation type="submission" date="2023-05" db="EMBL/GenBank/DDBJ databases">
        <authorList>
            <consortium name="Lawrence Berkeley National Laboratory"/>
            <person name="Steindorff A."/>
            <person name="Hensen N."/>
            <person name="Bonometti L."/>
            <person name="Westerberg I."/>
            <person name="Brannstrom I.O."/>
            <person name="Guillou S."/>
            <person name="Cros-Aarteil S."/>
            <person name="Calhoun S."/>
            <person name="Haridas S."/>
            <person name="Kuo A."/>
            <person name="Mondo S."/>
            <person name="Pangilinan J."/>
            <person name="Riley R."/>
            <person name="Labutti K."/>
            <person name="Andreopoulos B."/>
            <person name="Lipzen A."/>
            <person name="Chen C."/>
            <person name="Yanf M."/>
            <person name="Daum C."/>
            <person name="Ng V."/>
            <person name="Clum A."/>
            <person name="Ohm R."/>
            <person name="Martin F."/>
            <person name="Silar P."/>
            <person name="Natvig D."/>
            <person name="Lalanne C."/>
            <person name="Gautier V."/>
            <person name="Ament-Velasquez S.L."/>
            <person name="Kruys A."/>
            <person name="Hutchinson M.I."/>
            <person name="Powell A.J."/>
            <person name="Barry K."/>
            <person name="Miller A.N."/>
            <person name="Grigoriev I.V."/>
            <person name="Debuchy R."/>
            <person name="Gladieux P."/>
            <person name="Thoren M.H."/>
            <person name="Johannesson H."/>
        </authorList>
    </citation>
    <scope>NUCLEOTIDE SEQUENCE</scope>
    <source>
        <strain evidence="2">PSN293</strain>
    </source>
</reference>
<evidence type="ECO:0000313" key="3">
    <source>
        <dbReference type="Proteomes" id="UP001301769"/>
    </source>
</evidence>
<protein>
    <recommendedName>
        <fullName evidence="4">CENP-V/GFA domain-containing protein</fullName>
    </recommendedName>
</protein>
<accession>A0AAN6YHA1</accession>
<organism evidence="2 3">
    <name type="scientific">Rhypophila decipiens</name>
    <dbReference type="NCBI Taxonomy" id="261697"/>
    <lineage>
        <taxon>Eukaryota</taxon>
        <taxon>Fungi</taxon>
        <taxon>Dikarya</taxon>
        <taxon>Ascomycota</taxon>
        <taxon>Pezizomycotina</taxon>
        <taxon>Sordariomycetes</taxon>
        <taxon>Sordariomycetidae</taxon>
        <taxon>Sordariales</taxon>
        <taxon>Naviculisporaceae</taxon>
        <taxon>Rhypophila</taxon>
    </lineage>
</organism>
<feature type="region of interest" description="Disordered" evidence="1">
    <location>
        <begin position="217"/>
        <end position="254"/>
    </location>
</feature>
<gene>
    <name evidence="2" type="ORF">QBC37DRAFT_83604</name>
</gene>
<keyword evidence="3" id="KW-1185">Reference proteome</keyword>
<dbReference type="AlphaFoldDB" id="A0AAN6YHA1"/>
<evidence type="ECO:0000313" key="2">
    <source>
        <dbReference type="EMBL" id="KAK4216647.1"/>
    </source>
</evidence>
<dbReference type="Proteomes" id="UP001301769">
    <property type="component" value="Unassembled WGS sequence"/>
</dbReference>
<evidence type="ECO:0008006" key="4">
    <source>
        <dbReference type="Google" id="ProtNLM"/>
    </source>
</evidence>
<comment type="caution">
    <text evidence="2">The sequence shown here is derived from an EMBL/GenBank/DDBJ whole genome shotgun (WGS) entry which is preliminary data.</text>
</comment>
<feature type="region of interest" description="Disordered" evidence="1">
    <location>
        <begin position="132"/>
        <end position="176"/>
    </location>
</feature>